<accession>A0A0X3UBI3</accession>
<dbReference type="Gene3D" id="1.20.120.520">
    <property type="entry name" value="nmb1532 protein domain like"/>
    <property type="match status" value="1"/>
</dbReference>
<proteinExistence type="predicted"/>
<sequence>MTFSRRTAQLLHEDHQQTIAVIEALDQLIAKHRKKAPDTSDAWVRTTLTQAIGALEEEVNLHFAFEETELFTRLEDMGDVGIGEHLREEHRALTPLGTKVAEMSRDTLENGFTDESWTEFRNVAGELIERMYAHIQKEEMALVPALEDLLDPETDMELSAAYAGNH</sequence>
<dbReference type="RefSeq" id="WP_068343111.1">
    <property type="nucleotide sequence ID" value="NZ_LQBQ01000001.1"/>
</dbReference>
<evidence type="ECO:0000313" key="3">
    <source>
        <dbReference type="Proteomes" id="UP000053791"/>
    </source>
</evidence>
<evidence type="ECO:0000259" key="1">
    <source>
        <dbReference type="Pfam" id="PF01814"/>
    </source>
</evidence>
<protein>
    <recommendedName>
        <fullName evidence="1">Hemerythrin-like domain-containing protein</fullName>
    </recommendedName>
</protein>
<dbReference type="STRING" id="1685379.AVO45_00120"/>
<name>A0A0X3UBI3_9RHOB</name>
<dbReference type="AlphaFoldDB" id="A0A0X3UBI3"/>
<gene>
    <name evidence="2" type="ORF">AVO45_00120</name>
</gene>
<keyword evidence="3" id="KW-1185">Reference proteome</keyword>
<feature type="domain" description="Hemerythrin-like" evidence="1">
    <location>
        <begin position="9"/>
        <end position="146"/>
    </location>
</feature>
<reference evidence="3" key="1">
    <citation type="submission" date="2015-12" db="EMBL/GenBank/DDBJ databases">
        <authorList>
            <person name="Zhang G."/>
            <person name="Stingl U."/>
        </authorList>
    </citation>
    <scope>NUCLEOTIDE SEQUENCE [LARGE SCALE GENOMIC DNA]</scope>
    <source>
        <strain evidence="3">ZGT118</strain>
    </source>
</reference>
<dbReference type="InterPro" id="IPR012312">
    <property type="entry name" value="Hemerythrin-like"/>
</dbReference>
<dbReference type="Proteomes" id="UP000053791">
    <property type="component" value="Unassembled WGS sequence"/>
</dbReference>
<dbReference type="OrthoDB" id="7356699at2"/>
<comment type="caution">
    <text evidence="2">The sequence shown here is derived from an EMBL/GenBank/DDBJ whole genome shotgun (WGS) entry which is preliminary data.</text>
</comment>
<evidence type="ECO:0000313" key="2">
    <source>
        <dbReference type="EMBL" id="KUJ85445.1"/>
    </source>
</evidence>
<dbReference type="PANTHER" id="PTHR39966:SF1">
    <property type="entry name" value="HEMERYTHRIN-LIKE DOMAIN-CONTAINING PROTEIN"/>
    <property type="match status" value="1"/>
</dbReference>
<dbReference type="Pfam" id="PF01814">
    <property type="entry name" value="Hemerythrin"/>
    <property type="match status" value="1"/>
</dbReference>
<dbReference type="GO" id="GO:0005886">
    <property type="term" value="C:plasma membrane"/>
    <property type="evidence" value="ECO:0007669"/>
    <property type="project" value="TreeGrafter"/>
</dbReference>
<organism evidence="2 3">
    <name type="scientific">Ruegeria marisrubri</name>
    <dbReference type="NCBI Taxonomy" id="1685379"/>
    <lineage>
        <taxon>Bacteria</taxon>
        <taxon>Pseudomonadati</taxon>
        <taxon>Pseudomonadota</taxon>
        <taxon>Alphaproteobacteria</taxon>
        <taxon>Rhodobacterales</taxon>
        <taxon>Roseobacteraceae</taxon>
        <taxon>Ruegeria</taxon>
    </lineage>
</organism>
<dbReference type="EMBL" id="LQBQ01000001">
    <property type="protein sequence ID" value="KUJ85445.1"/>
    <property type="molecule type" value="Genomic_DNA"/>
</dbReference>
<dbReference type="PANTHER" id="PTHR39966">
    <property type="entry name" value="BLL2471 PROTEIN-RELATED"/>
    <property type="match status" value="1"/>
</dbReference>